<evidence type="ECO:0000313" key="1">
    <source>
        <dbReference type="EMBL" id="TDV46090.1"/>
    </source>
</evidence>
<dbReference type="InterPro" id="IPR035994">
    <property type="entry name" value="Nucleoside_phosphorylase_sf"/>
</dbReference>
<dbReference type="EMBL" id="SOCP01000011">
    <property type="protein sequence ID" value="TDV46090.1"/>
    <property type="molecule type" value="Genomic_DNA"/>
</dbReference>
<dbReference type="AlphaFoldDB" id="A0A4R7VAT1"/>
<dbReference type="Gene3D" id="3.40.50.1580">
    <property type="entry name" value="Nucleoside phosphorylase domain"/>
    <property type="match status" value="1"/>
</dbReference>
<sequence>MPAAVGDGWHVGIVSVLAQETRTVLDVLRIPDKRRFHTGRMAVPGGVTYLVVSPPAGPNGVSNALAGLCARYDPAVVVLVGGGHEHPVAANDVVVTSGREPVEGAVGTFFAASGEPASLPGYGGGTAFRVFRGLTGDGEVPRFCSRATTRRGNPLAWAVIRGVAGDAADRNAAQTLRYLIPYLRPRL</sequence>
<dbReference type="Proteomes" id="UP000294927">
    <property type="component" value="Unassembled WGS sequence"/>
</dbReference>
<protein>
    <recommendedName>
        <fullName evidence="3">Nucleoside phosphorylase domain-containing protein</fullName>
    </recommendedName>
</protein>
<proteinExistence type="predicted"/>
<comment type="caution">
    <text evidence="1">The sequence shown here is derived from an EMBL/GenBank/DDBJ whole genome shotgun (WGS) entry which is preliminary data.</text>
</comment>
<accession>A0A4R7VAT1</accession>
<evidence type="ECO:0008006" key="3">
    <source>
        <dbReference type="Google" id="ProtNLM"/>
    </source>
</evidence>
<evidence type="ECO:0000313" key="2">
    <source>
        <dbReference type="Proteomes" id="UP000294927"/>
    </source>
</evidence>
<reference evidence="1 2" key="1">
    <citation type="submission" date="2019-03" db="EMBL/GenBank/DDBJ databases">
        <title>Genomic Encyclopedia of Archaeal and Bacterial Type Strains, Phase II (KMG-II): from individual species to whole genera.</title>
        <authorList>
            <person name="Goeker M."/>
        </authorList>
    </citation>
    <scope>NUCLEOTIDE SEQUENCE [LARGE SCALE GENOMIC DNA]</scope>
    <source>
        <strain evidence="1 2">DSM 45499</strain>
    </source>
</reference>
<keyword evidence="2" id="KW-1185">Reference proteome</keyword>
<name>A0A4R7VAT1_9PSEU</name>
<dbReference type="GO" id="GO:0009116">
    <property type="term" value="P:nucleoside metabolic process"/>
    <property type="evidence" value="ECO:0007669"/>
    <property type="project" value="InterPro"/>
</dbReference>
<gene>
    <name evidence="1" type="ORF">CLV71_11148</name>
</gene>
<organism evidence="1 2">
    <name type="scientific">Actinophytocola oryzae</name>
    <dbReference type="NCBI Taxonomy" id="502181"/>
    <lineage>
        <taxon>Bacteria</taxon>
        <taxon>Bacillati</taxon>
        <taxon>Actinomycetota</taxon>
        <taxon>Actinomycetes</taxon>
        <taxon>Pseudonocardiales</taxon>
        <taxon>Pseudonocardiaceae</taxon>
    </lineage>
</organism>
<dbReference type="GO" id="GO:0003824">
    <property type="term" value="F:catalytic activity"/>
    <property type="evidence" value="ECO:0007669"/>
    <property type="project" value="InterPro"/>
</dbReference>